<name>A0A0F9V8Z6_9ZZZZ</name>
<dbReference type="EMBL" id="LAZR01000040">
    <property type="protein sequence ID" value="KKO00475.1"/>
    <property type="molecule type" value="Genomic_DNA"/>
</dbReference>
<dbReference type="AlphaFoldDB" id="A0A0F9V8Z6"/>
<reference evidence="1" key="1">
    <citation type="journal article" date="2015" name="Nature">
        <title>Complex archaea that bridge the gap between prokaryotes and eukaryotes.</title>
        <authorList>
            <person name="Spang A."/>
            <person name="Saw J.H."/>
            <person name="Jorgensen S.L."/>
            <person name="Zaremba-Niedzwiedzka K."/>
            <person name="Martijn J."/>
            <person name="Lind A.E."/>
            <person name="van Eijk R."/>
            <person name="Schleper C."/>
            <person name="Guy L."/>
            <person name="Ettema T.J."/>
        </authorList>
    </citation>
    <scope>NUCLEOTIDE SEQUENCE</scope>
</reference>
<accession>A0A0F9V8Z6</accession>
<sequence>MTSGKKTGVVLLPGDLLSRHDLSAHNALGMHIAKLLGIPFLGAYAKAQHAQEQLYFIPSDTLVGRAKHDALGIQTEDDFFGGLVAEPFMGTKAISHPLVESPTHRPPGWPDAFYRLASSAVLSGFTVFSLADARVAGELLLRTGPIRIKPVRARAGKGQSVADSLDQLIAYLDEADPEELANWGLVVEENLQNVATYSVGHIRIGGATATYCGTQNLTRDNSNQTVYGGSDLLVSRGNYNDLLQRDIPDDIRLAVTQAQLYEKAALDTLPDIMISRRNYDIAQGINSAGKQVSGVLEQSWRIGGASSAEIAALEAFQADGSLQCIRASSIELYGEQAKPPVGAMRLSSDNDEETGCLTKYVRVETYDGR</sequence>
<comment type="caution">
    <text evidence="1">The sequence shown here is derived from an EMBL/GenBank/DDBJ whole genome shotgun (WGS) entry which is preliminary data.</text>
</comment>
<protein>
    <recommendedName>
        <fullName evidence="2">ATP-grasp domain-containing protein</fullName>
    </recommendedName>
</protein>
<dbReference type="SUPFAM" id="SSF56059">
    <property type="entry name" value="Glutathione synthetase ATP-binding domain-like"/>
    <property type="match status" value="1"/>
</dbReference>
<evidence type="ECO:0008006" key="2">
    <source>
        <dbReference type="Google" id="ProtNLM"/>
    </source>
</evidence>
<organism evidence="1">
    <name type="scientific">marine sediment metagenome</name>
    <dbReference type="NCBI Taxonomy" id="412755"/>
    <lineage>
        <taxon>unclassified sequences</taxon>
        <taxon>metagenomes</taxon>
        <taxon>ecological metagenomes</taxon>
    </lineage>
</organism>
<dbReference type="InterPro" id="IPR021519">
    <property type="entry name" value="DUF3182"/>
</dbReference>
<dbReference type="Pfam" id="PF11379">
    <property type="entry name" value="DUF3182"/>
    <property type="match status" value="1"/>
</dbReference>
<evidence type="ECO:0000313" key="1">
    <source>
        <dbReference type="EMBL" id="KKO00475.1"/>
    </source>
</evidence>
<proteinExistence type="predicted"/>
<gene>
    <name evidence="1" type="ORF">LCGC14_0125660</name>
</gene>